<keyword evidence="5 6" id="KW-0472">Membrane</keyword>
<dbReference type="InterPro" id="IPR019108">
    <property type="entry name" value="Caa3_assmbl_CtaG-rel"/>
</dbReference>
<feature type="transmembrane region" description="Helical" evidence="6">
    <location>
        <begin position="149"/>
        <end position="176"/>
    </location>
</feature>
<dbReference type="EMBL" id="FQVC01000009">
    <property type="protein sequence ID" value="SHF53740.1"/>
    <property type="molecule type" value="Genomic_DNA"/>
</dbReference>
<reference evidence="7 8" key="1">
    <citation type="submission" date="2016-11" db="EMBL/GenBank/DDBJ databases">
        <authorList>
            <person name="Jaros S."/>
            <person name="Januszkiewicz K."/>
            <person name="Wedrychowicz H."/>
        </authorList>
    </citation>
    <scope>NUCLEOTIDE SEQUENCE [LARGE SCALE GENOMIC DNA]</scope>
    <source>
        <strain evidence="7 8">DSM 17137</strain>
    </source>
</reference>
<protein>
    <submittedName>
        <fullName evidence="7">Putative membrane protein</fullName>
    </submittedName>
</protein>
<accession>A0A1M5CGB4</accession>
<organism evidence="7 8">
    <name type="scientific">Devosia limi DSM 17137</name>
    <dbReference type="NCBI Taxonomy" id="1121477"/>
    <lineage>
        <taxon>Bacteria</taxon>
        <taxon>Pseudomonadati</taxon>
        <taxon>Pseudomonadota</taxon>
        <taxon>Alphaproteobacteria</taxon>
        <taxon>Hyphomicrobiales</taxon>
        <taxon>Devosiaceae</taxon>
        <taxon>Devosia</taxon>
    </lineage>
</organism>
<dbReference type="Proteomes" id="UP000184533">
    <property type="component" value="Unassembled WGS sequence"/>
</dbReference>
<keyword evidence="3 6" id="KW-0812">Transmembrane</keyword>
<dbReference type="Pfam" id="PF09678">
    <property type="entry name" value="Caa3_CtaG"/>
    <property type="match status" value="1"/>
</dbReference>
<feature type="transmembrane region" description="Helical" evidence="6">
    <location>
        <begin position="196"/>
        <end position="218"/>
    </location>
</feature>
<evidence type="ECO:0000256" key="5">
    <source>
        <dbReference type="ARBA" id="ARBA00023136"/>
    </source>
</evidence>
<evidence type="ECO:0000256" key="6">
    <source>
        <dbReference type="SAM" id="Phobius"/>
    </source>
</evidence>
<evidence type="ECO:0000256" key="4">
    <source>
        <dbReference type="ARBA" id="ARBA00022989"/>
    </source>
</evidence>
<evidence type="ECO:0000313" key="7">
    <source>
        <dbReference type="EMBL" id="SHF53740.1"/>
    </source>
</evidence>
<feature type="transmembrane region" description="Helical" evidence="6">
    <location>
        <begin position="116"/>
        <end position="137"/>
    </location>
</feature>
<dbReference type="GO" id="GO:0005886">
    <property type="term" value="C:plasma membrane"/>
    <property type="evidence" value="ECO:0007669"/>
    <property type="project" value="UniProtKB-SubCell"/>
</dbReference>
<evidence type="ECO:0000313" key="8">
    <source>
        <dbReference type="Proteomes" id="UP000184533"/>
    </source>
</evidence>
<sequence length="223" mass="23461">MLLAVAVFIATFALTRDLPMIDRLLTMTGIAVLALAWAGPLPGMVRGSFAAHMTLHMTVVGIGIPLLAAGIGPLVARRNWLRSQLALPIAVSVIDLVVVWGWHAPALHHASRTQPWALAAEQASFALVSLLVWLVALASTGETRRIAALAGAMALFFTSMHMTLLGALIGLAPRSIYGDHLQSSTGGLPVLVDQQLGGVIMLGIGGVIYLSGGLVLMARVLRR</sequence>
<keyword evidence="2" id="KW-1003">Cell membrane</keyword>
<dbReference type="AlphaFoldDB" id="A0A1M5CGB4"/>
<keyword evidence="4 6" id="KW-1133">Transmembrane helix</keyword>
<proteinExistence type="predicted"/>
<evidence type="ECO:0000256" key="2">
    <source>
        <dbReference type="ARBA" id="ARBA00022475"/>
    </source>
</evidence>
<comment type="subcellular location">
    <subcellularLocation>
        <location evidence="1">Cell membrane</location>
        <topology evidence="1">Multi-pass membrane protein</topology>
    </subcellularLocation>
</comment>
<feature type="transmembrane region" description="Helical" evidence="6">
    <location>
        <begin position="85"/>
        <end position="104"/>
    </location>
</feature>
<name>A0A1M5CGB4_9HYPH</name>
<evidence type="ECO:0000256" key="1">
    <source>
        <dbReference type="ARBA" id="ARBA00004651"/>
    </source>
</evidence>
<evidence type="ECO:0000256" key="3">
    <source>
        <dbReference type="ARBA" id="ARBA00022692"/>
    </source>
</evidence>
<feature type="transmembrane region" description="Helical" evidence="6">
    <location>
        <begin position="49"/>
        <end position="76"/>
    </location>
</feature>
<gene>
    <name evidence="7" type="ORF">SAMN02745223_02902</name>
</gene>